<gene>
    <name evidence="4" type="ORF">EV356DRAFT_530455</name>
</gene>
<feature type="domain" description="DUF6594" evidence="3">
    <location>
        <begin position="239"/>
        <end position="412"/>
    </location>
</feature>
<keyword evidence="2" id="KW-1133">Transmembrane helix</keyword>
<dbReference type="Pfam" id="PF20237">
    <property type="entry name" value="DUF6594"/>
    <property type="match status" value="1"/>
</dbReference>
<evidence type="ECO:0000259" key="3">
    <source>
        <dbReference type="Pfam" id="PF20237"/>
    </source>
</evidence>
<dbReference type="AlphaFoldDB" id="A0A6A6HGC2"/>
<dbReference type="EMBL" id="ML991782">
    <property type="protein sequence ID" value="KAF2236942.1"/>
    <property type="molecule type" value="Genomic_DNA"/>
</dbReference>
<proteinExistence type="predicted"/>
<protein>
    <recommendedName>
        <fullName evidence="3">DUF6594 domain-containing protein</fullName>
    </recommendedName>
</protein>
<dbReference type="InterPro" id="IPR046529">
    <property type="entry name" value="DUF6594"/>
</dbReference>
<keyword evidence="2" id="KW-0472">Membrane</keyword>
<keyword evidence="5" id="KW-1185">Reference proteome</keyword>
<feature type="region of interest" description="Disordered" evidence="1">
    <location>
        <begin position="21"/>
        <end position="166"/>
    </location>
</feature>
<dbReference type="OrthoDB" id="3546297at2759"/>
<feature type="compositionally biased region" description="Basic and acidic residues" evidence="1">
    <location>
        <begin position="145"/>
        <end position="161"/>
    </location>
</feature>
<name>A0A6A6HGC2_VIRVR</name>
<feature type="transmembrane region" description="Helical" evidence="2">
    <location>
        <begin position="345"/>
        <end position="367"/>
    </location>
</feature>
<feature type="transmembrane region" description="Helical" evidence="2">
    <location>
        <begin position="400"/>
        <end position="417"/>
    </location>
</feature>
<evidence type="ECO:0000256" key="1">
    <source>
        <dbReference type="SAM" id="MobiDB-lite"/>
    </source>
</evidence>
<evidence type="ECO:0000256" key="2">
    <source>
        <dbReference type="SAM" id="Phobius"/>
    </source>
</evidence>
<reference evidence="4" key="1">
    <citation type="journal article" date="2020" name="Stud. Mycol.">
        <title>101 Dothideomycetes genomes: a test case for predicting lifestyles and emergence of pathogens.</title>
        <authorList>
            <person name="Haridas S."/>
            <person name="Albert R."/>
            <person name="Binder M."/>
            <person name="Bloem J."/>
            <person name="Labutti K."/>
            <person name="Salamov A."/>
            <person name="Andreopoulos B."/>
            <person name="Baker S."/>
            <person name="Barry K."/>
            <person name="Bills G."/>
            <person name="Bluhm B."/>
            <person name="Cannon C."/>
            <person name="Castanera R."/>
            <person name="Culley D."/>
            <person name="Daum C."/>
            <person name="Ezra D."/>
            <person name="Gonzalez J."/>
            <person name="Henrissat B."/>
            <person name="Kuo A."/>
            <person name="Liang C."/>
            <person name="Lipzen A."/>
            <person name="Lutzoni F."/>
            <person name="Magnuson J."/>
            <person name="Mondo S."/>
            <person name="Nolan M."/>
            <person name="Ohm R."/>
            <person name="Pangilinan J."/>
            <person name="Park H.-J."/>
            <person name="Ramirez L."/>
            <person name="Alfaro M."/>
            <person name="Sun H."/>
            <person name="Tritt A."/>
            <person name="Yoshinaga Y."/>
            <person name="Zwiers L.-H."/>
            <person name="Turgeon B."/>
            <person name="Goodwin S."/>
            <person name="Spatafora J."/>
            <person name="Crous P."/>
            <person name="Grigoriev I."/>
        </authorList>
    </citation>
    <scope>NUCLEOTIDE SEQUENCE</scope>
    <source>
        <strain evidence="4">Tuck. ex Michener</strain>
    </source>
</reference>
<keyword evidence="2" id="KW-0812">Transmembrane</keyword>
<evidence type="ECO:0000313" key="4">
    <source>
        <dbReference type="EMBL" id="KAF2236942.1"/>
    </source>
</evidence>
<dbReference type="Proteomes" id="UP000800092">
    <property type="component" value="Unassembled WGS sequence"/>
</dbReference>
<feature type="transmembrane region" description="Helical" evidence="2">
    <location>
        <begin position="373"/>
        <end position="393"/>
    </location>
</feature>
<organism evidence="4 5">
    <name type="scientific">Viridothelium virens</name>
    <name type="common">Speckled blister lichen</name>
    <name type="synonym">Trypethelium virens</name>
    <dbReference type="NCBI Taxonomy" id="1048519"/>
    <lineage>
        <taxon>Eukaryota</taxon>
        <taxon>Fungi</taxon>
        <taxon>Dikarya</taxon>
        <taxon>Ascomycota</taxon>
        <taxon>Pezizomycotina</taxon>
        <taxon>Dothideomycetes</taxon>
        <taxon>Dothideomycetes incertae sedis</taxon>
        <taxon>Trypetheliales</taxon>
        <taxon>Trypetheliaceae</taxon>
        <taxon>Viridothelium</taxon>
    </lineage>
</organism>
<sequence>MADPNDSHRSVTDRMLEAGVQYDIIEPQEKASTLIEDGHYHETSDIKRSQDTDERRVPTDLTGSQGVAGSRYVPSISSSQRQRSRSNSKRSDSIHTSKSKYSTRRAQSFGRRLSRESRHQRRSPSLDRPNSHDSGSGSPSHRRPRSQDNVEQLHNDGKPEAYADDASAENVHDDLFRLSPEDIIPEDPNEWLVRHHLKGLLRVYDVSRHPDAKESKGHIAVSFAEMQRMRLRKLQIKLVYQAVEMYCTSKESEGWEQTLQQYIQATRDNDYVHDCARRLKDPFVVTSKRFVDADLIRSALRSIPEDRRDANLSKIGSLYPPLETSAEPIGGTRHAALRDKRVKTFLFQLGMAAIGGGFLLAPMWLMVLHSTQYTALITTSVCVILFGISMAWVLDQTMNVLSVTAAYAAVLVVFVGATNPTTGPRPNGG</sequence>
<evidence type="ECO:0000313" key="5">
    <source>
        <dbReference type="Proteomes" id="UP000800092"/>
    </source>
</evidence>
<accession>A0A6A6HGC2</accession>
<feature type="compositionally biased region" description="Basic and acidic residues" evidence="1">
    <location>
        <begin position="36"/>
        <end position="58"/>
    </location>
</feature>